<dbReference type="Proteomes" id="UP001244563">
    <property type="component" value="Unassembled WGS sequence"/>
</dbReference>
<reference evidence="1 2" key="1">
    <citation type="submission" date="2023-07" db="EMBL/GenBank/DDBJ databases">
        <title>Sorghum-associated microbial communities from plants grown in Nebraska, USA.</title>
        <authorList>
            <person name="Schachtman D."/>
        </authorList>
    </citation>
    <scope>NUCLEOTIDE SEQUENCE [LARGE SCALE GENOMIC DNA]</scope>
    <source>
        <strain evidence="1 2">CC523</strain>
    </source>
</reference>
<protein>
    <submittedName>
        <fullName evidence="1">Uncharacterized protein</fullName>
    </submittedName>
</protein>
<sequence length="104" mass="10810">MGADLDGRSGQNQGPGEFYSAMVPGATIILSNGTSTSVWSEHVHAEPATHTEATFTGYPLEGVPALTRRSVGTGSAWSLVTLPDATGIEALTGTQKTVPRTDHE</sequence>
<evidence type="ECO:0000313" key="2">
    <source>
        <dbReference type="Proteomes" id="UP001244563"/>
    </source>
</evidence>
<dbReference type="Gene3D" id="3.40.50.880">
    <property type="match status" value="1"/>
</dbReference>
<dbReference type="EMBL" id="JAUSSW010000001">
    <property type="protein sequence ID" value="MDQ0100530.1"/>
    <property type="molecule type" value="Genomic_DNA"/>
</dbReference>
<accession>A0ABT9TGH6</accession>
<gene>
    <name evidence="1" type="ORF">J2T10_000149</name>
</gene>
<evidence type="ECO:0000313" key="1">
    <source>
        <dbReference type="EMBL" id="MDQ0100530.1"/>
    </source>
</evidence>
<proteinExistence type="predicted"/>
<keyword evidence="2" id="KW-1185">Reference proteome</keyword>
<comment type="caution">
    <text evidence="1">The sequence shown here is derived from an EMBL/GenBank/DDBJ whole genome shotgun (WGS) entry which is preliminary data.</text>
</comment>
<name>A0ABT9TGH6_PAENI</name>
<organism evidence="1 2">
    <name type="scientific">Paenarthrobacter nicotinovorans</name>
    <name type="common">Arthrobacter nicotinovorans</name>
    <dbReference type="NCBI Taxonomy" id="29320"/>
    <lineage>
        <taxon>Bacteria</taxon>
        <taxon>Bacillati</taxon>
        <taxon>Actinomycetota</taxon>
        <taxon>Actinomycetes</taxon>
        <taxon>Micrococcales</taxon>
        <taxon>Micrococcaceae</taxon>
        <taxon>Paenarthrobacter</taxon>
    </lineage>
</organism>
<dbReference type="RefSeq" id="WP_064721427.1">
    <property type="nucleotide sequence ID" value="NZ_BDDW01000001.1"/>
</dbReference>
<dbReference type="InterPro" id="IPR029062">
    <property type="entry name" value="Class_I_gatase-like"/>
</dbReference>